<sequence>MLWDRGGRTKIQITNRNPFLFFNRSTTSISFSIFSLCHAHSRPPLSIASPLFLPPSTSSDINSPMRPHLYLTLSCRLHLRTEQPPSPHASYFLRPFLPTVFNSLFPSASSICLNNHSNLRQPTSNRTPCYILSTTETTTQQSSKVPTVRTSYFETRVSKMAQVFTSFRTSLLFLDN</sequence>
<name>A0AAV0ZQD6_VICFA</name>
<protein>
    <submittedName>
        <fullName evidence="1">Uncharacterized protein</fullName>
    </submittedName>
</protein>
<accession>A0AAV0ZQD6</accession>
<dbReference type="EMBL" id="OX451737">
    <property type="protein sequence ID" value="CAI8599283.1"/>
    <property type="molecule type" value="Genomic_DNA"/>
</dbReference>
<reference evidence="1 2" key="1">
    <citation type="submission" date="2023-01" db="EMBL/GenBank/DDBJ databases">
        <authorList>
            <person name="Kreplak J."/>
        </authorList>
    </citation>
    <scope>NUCLEOTIDE SEQUENCE [LARGE SCALE GENOMIC DNA]</scope>
</reference>
<evidence type="ECO:0000313" key="2">
    <source>
        <dbReference type="Proteomes" id="UP001157006"/>
    </source>
</evidence>
<dbReference type="Proteomes" id="UP001157006">
    <property type="component" value="Chromosome 2"/>
</dbReference>
<dbReference type="AlphaFoldDB" id="A0AAV0ZQD6"/>
<proteinExistence type="predicted"/>
<keyword evidence="2" id="KW-1185">Reference proteome</keyword>
<gene>
    <name evidence="1" type="ORF">VFH_II167760</name>
</gene>
<evidence type="ECO:0000313" key="1">
    <source>
        <dbReference type="EMBL" id="CAI8599283.1"/>
    </source>
</evidence>
<organism evidence="1 2">
    <name type="scientific">Vicia faba</name>
    <name type="common">Broad bean</name>
    <name type="synonym">Faba vulgaris</name>
    <dbReference type="NCBI Taxonomy" id="3906"/>
    <lineage>
        <taxon>Eukaryota</taxon>
        <taxon>Viridiplantae</taxon>
        <taxon>Streptophyta</taxon>
        <taxon>Embryophyta</taxon>
        <taxon>Tracheophyta</taxon>
        <taxon>Spermatophyta</taxon>
        <taxon>Magnoliopsida</taxon>
        <taxon>eudicotyledons</taxon>
        <taxon>Gunneridae</taxon>
        <taxon>Pentapetalae</taxon>
        <taxon>rosids</taxon>
        <taxon>fabids</taxon>
        <taxon>Fabales</taxon>
        <taxon>Fabaceae</taxon>
        <taxon>Papilionoideae</taxon>
        <taxon>50 kb inversion clade</taxon>
        <taxon>NPAAA clade</taxon>
        <taxon>Hologalegina</taxon>
        <taxon>IRL clade</taxon>
        <taxon>Fabeae</taxon>
        <taxon>Vicia</taxon>
    </lineage>
</organism>